<sequence>MDENLEKMIKELGKKSENREKDSDGSSNSENDVLQQVTDQVRDMIPENQNLGDLMEKVKQMDGNLLNQAKELMANEDFQKTVQSVMEKLKNKE</sequence>
<evidence type="ECO:0000313" key="3">
    <source>
        <dbReference type="Proteomes" id="UP000005017"/>
    </source>
</evidence>
<keyword evidence="3" id="KW-1185">Reference proteome</keyword>
<feature type="compositionally biased region" description="Polar residues" evidence="1">
    <location>
        <begin position="25"/>
        <end position="37"/>
    </location>
</feature>
<organism evidence="2 3">
    <name type="scientific">Bulleidia extructa W1219</name>
    <dbReference type="NCBI Taxonomy" id="679192"/>
    <lineage>
        <taxon>Bacteria</taxon>
        <taxon>Bacillati</taxon>
        <taxon>Bacillota</taxon>
        <taxon>Erysipelotrichia</taxon>
        <taxon>Erysipelotrichales</taxon>
        <taxon>Erysipelotrichaceae</taxon>
        <taxon>Bulleidia</taxon>
    </lineage>
</organism>
<proteinExistence type="predicted"/>
<protein>
    <submittedName>
        <fullName evidence="2">Uncharacterized protein</fullName>
    </submittedName>
</protein>
<reference evidence="3" key="1">
    <citation type="submission" date="2009-12" db="EMBL/GenBank/DDBJ databases">
        <title>Sequence of Clostridiales genomosp. BVAB3 str. UPII9-5.</title>
        <authorList>
            <person name="Madupu R."/>
            <person name="Durkin A.S."/>
            <person name="Torralba M."/>
            <person name="Methe B."/>
            <person name="Sutton G.G."/>
            <person name="Strausberg R.L."/>
            <person name="Nelson K.E."/>
        </authorList>
    </citation>
    <scope>NUCLEOTIDE SEQUENCE [LARGE SCALE GENOMIC DNA]</scope>
    <source>
        <strain evidence="3">W1219</strain>
    </source>
</reference>
<gene>
    <name evidence="2" type="ORF">HMPREF9013_0049</name>
</gene>
<name>D2MN34_9FIRM</name>
<dbReference type="RefSeq" id="WP_006626805.1">
    <property type="nucleotide sequence ID" value="NZ_ADFR01000003.1"/>
</dbReference>
<dbReference type="EMBL" id="ADFR01000003">
    <property type="protein sequence ID" value="EFC05856.1"/>
    <property type="molecule type" value="Genomic_DNA"/>
</dbReference>
<evidence type="ECO:0000313" key="2">
    <source>
        <dbReference type="EMBL" id="EFC05856.1"/>
    </source>
</evidence>
<comment type="caution">
    <text evidence="2">The sequence shown here is derived from an EMBL/GenBank/DDBJ whole genome shotgun (WGS) entry which is preliminary data.</text>
</comment>
<feature type="compositionally biased region" description="Basic and acidic residues" evidence="1">
    <location>
        <begin position="1"/>
        <end position="24"/>
    </location>
</feature>
<evidence type="ECO:0000256" key="1">
    <source>
        <dbReference type="SAM" id="MobiDB-lite"/>
    </source>
</evidence>
<dbReference type="AlphaFoldDB" id="D2MN34"/>
<dbReference type="STRING" id="679192.HMPREF9013_0049"/>
<feature type="region of interest" description="Disordered" evidence="1">
    <location>
        <begin position="1"/>
        <end position="37"/>
    </location>
</feature>
<accession>D2MN34</accession>
<dbReference type="Proteomes" id="UP000005017">
    <property type="component" value="Unassembled WGS sequence"/>
</dbReference>